<dbReference type="SUPFAM" id="SSF46785">
    <property type="entry name" value="Winged helix' DNA-binding domain"/>
    <property type="match status" value="1"/>
</dbReference>
<dbReference type="EMBL" id="LAZR01023581">
    <property type="protein sequence ID" value="KKL78025.1"/>
    <property type="molecule type" value="Genomic_DNA"/>
</dbReference>
<dbReference type="Gene3D" id="3.30.420.40">
    <property type="match status" value="1"/>
</dbReference>
<dbReference type="PRINTS" id="PR00949">
    <property type="entry name" value="TYPE3IMAPROT"/>
</dbReference>
<dbReference type="InterPro" id="IPR025505">
    <property type="entry name" value="FHIPEP_CS"/>
</dbReference>
<dbReference type="CDD" id="cd00090">
    <property type="entry name" value="HTH_ARSR"/>
    <property type="match status" value="1"/>
</dbReference>
<evidence type="ECO:0000313" key="1">
    <source>
        <dbReference type="EMBL" id="KKL78025.1"/>
    </source>
</evidence>
<dbReference type="GO" id="GO:0005886">
    <property type="term" value="C:plasma membrane"/>
    <property type="evidence" value="ECO:0007669"/>
    <property type="project" value="TreeGrafter"/>
</dbReference>
<proteinExistence type="predicted"/>
<dbReference type="InterPro" id="IPR036390">
    <property type="entry name" value="WH_DNA-bd_sf"/>
</dbReference>
<dbReference type="InterPro" id="IPR043129">
    <property type="entry name" value="ATPase_NBD"/>
</dbReference>
<dbReference type="InterPro" id="IPR011991">
    <property type="entry name" value="ArsR-like_HTH"/>
</dbReference>
<name>A0A0F9H8N8_9ZZZZ</name>
<dbReference type="Gene3D" id="1.10.10.10">
    <property type="entry name" value="Winged helix-like DNA-binding domain superfamily/Winged helix DNA-binding domain"/>
    <property type="match status" value="1"/>
</dbReference>
<reference evidence="1" key="1">
    <citation type="journal article" date="2015" name="Nature">
        <title>Complex archaea that bridge the gap between prokaryotes and eukaryotes.</title>
        <authorList>
            <person name="Spang A."/>
            <person name="Saw J.H."/>
            <person name="Jorgensen S.L."/>
            <person name="Zaremba-Niedzwiedzka K."/>
            <person name="Martijn J."/>
            <person name="Lind A.E."/>
            <person name="van Eijk R."/>
            <person name="Schleper C."/>
            <person name="Guy L."/>
            <person name="Ettema T.J."/>
        </authorList>
    </citation>
    <scope>NUCLEOTIDE SEQUENCE</scope>
</reference>
<organism evidence="1">
    <name type="scientific">marine sediment metagenome</name>
    <dbReference type="NCBI Taxonomy" id="412755"/>
    <lineage>
        <taxon>unclassified sequences</taxon>
        <taxon>metagenomes</taxon>
        <taxon>ecological metagenomes</taxon>
    </lineage>
</organism>
<feature type="non-terminal residue" evidence="1">
    <location>
        <position position="213"/>
    </location>
</feature>
<dbReference type="SUPFAM" id="SSF53067">
    <property type="entry name" value="Actin-like ATPase domain"/>
    <property type="match status" value="1"/>
</dbReference>
<dbReference type="AlphaFoldDB" id="A0A0F9H8N8"/>
<dbReference type="GO" id="GO:0009306">
    <property type="term" value="P:protein secretion"/>
    <property type="evidence" value="ECO:0007669"/>
    <property type="project" value="InterPro"/>
</dbReference>
<dbReference type="PANTHER" id="PTHR30161">
    <property type="entry name" value="FLAGELLAR EXPORT PROTEIN, MEMBRANE FLHA SUBUNIT-RELATED"/>
    <property type="match status" value="1"/>
</dbReference>
<dbReference type="Pfam" id="PF00771">
    <property type="entry name" value="FHIPEP"/>
    <property type="match status" value="1"/>
</dbReference>
<dbReference type="InterPro" id="IPR036388">
    <property type="entry name" value="WH-like_DNA-bd_sf"/>
</dbReference>
<comment type="caution">
    <text evidence="1">The sequence shown here is derived from an EMBL/GenBank/DDBJ whole genome shotgun (WGS) entry which is preliminary data.</text>
</comment>
<sequence length="213" mass="23177">MRDAAEGVNQSSVRDHNERLILSLIQRHGPRPGSDIARRTGLSPQTVSVILRSLEEDGVIERGALMRGRVGKPRTPMALRADGVLSIGLKIGRRSADIVLMDFLGEVRQRLRRSYAYPVPDEIFAFLEEGLTQIKAGLSDEQAGRICGIGIAAPFELWNWQEAAGAPIGAMDAWRDTDLAARIAEVSARFSLDAMPGKQMAIDADLGAGMIDE</sequence>
<protein>
    <recommendedName>
        <fullName evidence="2">HTH marR-type domain-containing protein</fullName>
    </recommendedName>
</protein>
<dbReference type="Pfam" id="PF13412">
    <property type="entry name" value="HTH_24"/>
    <property type="match status" value="1"/>
</dbReference>
<gene>
    <name evidence="1" type="ORF">LCGC14_2028990</name>
</gene>
<accession>A0A0F9H8N8</accession>
<evidence type="ECO:0008006" key="2">
    <source>
        <dbReference type="Google" id="ProtNLM"/>
    </source>
</evidence>
<dbReference type="InterPro" id="IPR001712">
    <property type="entry name" value="T3SS_FHIPEP"/>
</dbReference>
<dbReference type="PROSITE" id="PS00994">
    <property type="entry name" value="FHIPEP"/>
    <property type="match status" value="1"/>
</dbReference>